<feature type="domain" description="PBP" evidence="2">
    <location>
        <begin position="38"/>
        <end position="267"/>
    </location>
</feature>
<dbReference type="PROSITE" id="PS51257">
    <property type="entry name" value="PROKAR_LIPOPROTEIN"/>
    <property type="match status" value="1"/>
</dbReference>
<feature type="transmembrane region" description="Helical" evidence="1">
    <location>
        <begin position="12"/>
        <end position="31"/>
    </location>
</feature>
<protein>
    <recommendedName>
        <fullName evidence="2">PBP domain-containing protein</fullName>
    </recommendedName>
</protein>
<reference evidence="3 4" key="1">
    <citation type="submission" date="2015-12" db="EMBL/GenBank/DDBJ databases">
        <title>Draft genome of Thermovenabulum gondwanense isolated from a red thermophilic microbial mat colonisisng an outflow channel of a bore well.</title>
        <authorList>
            <person name="Patel B.K."/>
        </authorList>
    </citation>
    <scope>NUCLEOTIDE SEQUENCE [LARGE SCALE GENOMIC DNA]</scope>
    <source>
        <strain evidence="3 4">R270</strain>
    </source>
</reference>
<dbReference type="InterPro" id="IPR024370">
    <property type="entry name" value="PBP_domain"/>
</dbReference>
<dbReference type="Gene3D" id="3.40.190.10">
    <property type="entry name" value="Periplasmic binding protein-like II"/>
    <property type="match status" value="2"/>
</dbReference>
<gene>
    <name evidence="3" type="ORF">ATZ99_04260</name>
</gene>
<keyword evidence="1" id="KW-0812">Transmembrane</keyword>
<comment type="caution">
    <text evidence="3">The sequence shown here is derived from an EMBL/GenBank/DDBJ whole genome shotgun (WGS) entry which is preliminary data.</text>
</comment>
<dbReference type="PANTHER" id="PTHR37945:SF1">
    <property type="entry name" value="EXTRACELLULAR TUNGSTATE BINDING PROTEIN"/>
    <property type="match status" value="1"/>
</dbReference>
<dbReference type="EMBL" id="LOHZ01000020">
    <property type="protein sequence ID" value="KYO67786.1"/>
    <property type="molecule type" value="Genomic_DNA"/>
</dbReference>
<dbReference type="STRING" id="520767.ATZ99_04260"/>
<keyword evidence="1" id="KW-0472">Membrane</keyword>
<dbReference type="PATRIC" id="fig|520767.4.peg.436"/>
<dbReference type="RefSeq" id="WP_068747603.1">
    <property type="nucleotide sequence ID" value="NZ_LOHZ01000020.1"/>
</dbReference>
<dbReference type="AlphaFoldDB" id="A0A162MV25"/>
<sequence length="299" mass="33161">MLYKNKKILKIYIPLLTVIILTLALFVTGCFKKEAKKEIILATTTSTQDSGLLDKLIPLFEQKTGYKVKIIAVGSGQALAMGERGDADVLLVHSPQEEEKLVEKKAVINRHLVMHNDFILVGPEEDPSGVRNTTDIFEAFKTIAKNKALFVSRGDNSGTHKKELEIWKGAGITDFEKASWYQSTGQGMGASLDVASEKKAYILTDRATYLAKKKKLDLVILKHGDKTLLNIYHVMQPNPEYIKGVNPGVAKLLNVDGAEKFIKFMIDSSTQKIIGEFGKDMFGEPLFTPDAGKKENDLN</sequence>
<evidence type="ECO:0000259" key="2">
    <source>
        <dbReference type="Pfam" id="PF12849"/>
    </source>
</evidence>
<dbReference type="OrthoDB" id="186379at2"/>
<evidence type="ECO:0000313" key="4">
    <source>
        <dbReference type="Proteomes" id="UP000075737"/>
    </source>
</evidence>
<evidence type="ECO:0000313" key="3">
    <source>
        <dbReference type="EMBL" id="KYO67786.1"/>
    </source>
</evidence>
<accession>A0A162MV25</accession>
<dbReference type="PANTHER" id="PTHR37945">
    <property type="entry name" value="EXTRACELLULAR TUNGSTATE BINDING PROTEIN"/>
    <property type="match status" value="1"/>
</dbReference>
<proteinExistence type="predicted"/>
<keyword evidence="1" id="KW-1133">Transmembrane helix</keyword>
<evidence type="ECO:0000256" key="1">
    <source>
        <dbReference type="SAM" id="Phobius"/>
    </source>
</evidence>
<dbReference type="InterPro" id="IPR052738">
    <property type="entry name" value="ABC-Tungstate_binding"/>
</dbReference>
<dbReference type="Proteomes" id="UP000075737">
    <property type="component" value="Unassembled WGS sequence"/>
</dbReference>
<organism evidence="3 4">
    <name type="scientific">Thermovenabulum gondwanense</name>
    <dbReference type="NCBI Taxonomy" id="520767"/>
    <lineage>
        <taxon>Bacteria</taxon>
        <taxon>Bacillati</taxon>
        <taxon>Bacillota</taxon>
        <taxon>Clostridia</taxon>
        <taxon>Thermosediminibacterales</taxon>
        <taxon>Thermosediminibacteraceae</taxon>
        <taxon>Thermovenabulum</taxon>
    </lineage>
</organism>
<keyword evidence="4" id="KW-1185">Reference proteome</keyword>
<name>A0A162MV25_9FIRM</name>
<dbReference type="Pfam" id="PF12849">
    <property type="entry name" value="PBP_like_2"/>
    <property type="match status" value="1"/>
</dbReference>
<dbReference type="SUPFAM" id="SSF53850">
    <property type="entry name" value="Periplasmic binding protein-like II"/>
    <property type="match status" value="1"/>
</dbReference>